<dbReference type="GO" id="GO:0046429">
    <property type="term" value="F:4-hydroxy-3-methylbut-2-en-1-yl diphosphate synthase activity (ferredoxin)"/>
    <property type="evidence" value="ECO:0007669"/>
    <property type="project" value="UniProtKB-EC"/>
</dbReference>
<gene>
    <name evidence="7 10" type="primary">ispG</name>
    <name evidence="10" type="synonym">gcpE</name>
    <name evidence="10" type="ORF">JBF11_02090</name>
</gene>
<keyword evidence="1 7" id="KW-0004">4Fe-4S</keyword>
<dbReference type="EC" id="1.17.7.3" evidence="7"/>
<evidence type="ECO:0000256" key="5">
    <source>
        <dbReference type="ARBA" id="ARBA00023014"/>
    </source>
</evidence>
<dbReference type="SUPFAM" id="SSF51717">
    <property type="entry name" value="Dihydropteroate synthetase-like"/>
    <property type="match status" value="1"/>
</dbReference>
<comment type="cofactor">
    <cofactor evidence="7">
        <name>[4Fe-4S] cluster</name>
        <dbReference type="ChEBI" id="CHEBI:49883"/>
    </cofactor>
    <text evidence="7">Binds 1 [4Fe-4S] cluster.</text>
</comment>
<dbReference type="PANTHER" id="PTHR30454">
    <property type="entry name" value="4-HYDROXY-3-METHYLBUT-2-EN-1-YL DIPHOSPHATE SYNTHASE"/>
    <property type="match status" value="1"/>
</dbReference>
<dbReference type="SUPFAM" id="SSF56014">
    <property type="entry name" value="Nitrite and sulphite reductase 4Fe-4S domain-like"/>
    <property type="match status" value="1"/>
</dbReference>
<keyword evidence="6 7" id="KW-0414">Isoprene biosynthesis</keyword>
<evidence type="ECO:0000256" key="1">
    <source>
        <dbReference type="ARBA" id="ARBA00022485"/>
    </source>
</evidence>
<name>A0ABY5Y3H2_9BACT</name>
<feature type="binding site" evidence="7">
    <location>
        <position position="309"/>
    </location>
    <ligand>
        <name>[4Fe-4S] cluster</name>
        <dbReference type="ChEBI" id="CHEBI:49883"/>
    </ligand>
</feature>
<comment type="function">
    <text evidence="7">Converts 2C-methyl-D-erythritol 2,4-cyclodiphosphate (ME-2,4cPP) into 1-hydroxy-2-methyl-2-(E)-butenyl 4-diphosphate.</text>
</comment>
<dbReference type="Pfam" id="PF04551">
    <property type="entry name" value="GcpE"/>
    <property type="match status" value="1"/>
</dbReference>
<dbReference type="EMBL" id="CP065938">
    <property type="protein sequence ID" value="UWX06129.1"/>
    <property type="molecule type" value="Genomic_DNA"/>
</dbReference>
<dbReference type="NCBIfam" id="NF001540">
    <property type="entry name" value="PRK00366.1"/>
    <property type="match status" value="1"/>
</dbReference>
<keyword evidence="5 7" id="KW-0411">Iron-sulfur</keyword>
<organism evidence="10 11">
    <name type="scientific">Taurinivorans muris</name>
    <dbReference type="NCBI Taxonomy" id="2787751"/>
    <lineage>
        <taxon>Bacteria</taxon>
        <taxon>Pseudomonadati</taxon>
        <taxon>Thermodesulfobacteriota</taxon>
        <taxon>Desulfovibrionia</taxon>
        <taxon>Desulfovibrionales</taxon>
        <taxon>Desulfovibrionaceae</taxon>
        <taxon>Taurinivorans</taxon>
    </lineage>
</organism>
<keyword evidence="2 7" id="KW-0479">Metal-binding</keyword>
<dbReference type="PIRSF" id="PIRSF004640">
    <property type="entry name" value="IspG"/>
    <property type="match status" value="1"/>
</dbReference>
<feature type="binding site" evidence="7">
    <location>
        <position position="277"/>
    </location>
    <ligand>
        <name>[4Fe-4S] cluster</name>
        <dbReference type="ChEBI" id="CHEBI:49883"/>
    </ligand>
</feature>
<dbReference type="InterPro" id="IPR058578">
    <property type="entry name" value="IspG_TIM"/>
</dbReference>
<dbReference type="PANTHER" id="PTHR30454:SF0">
    <property type="entry name" value="4-HYDROXY-3-METHYLBUT-2-EN-1-YL DIPHOSPHATE SYNTHASE (FERREDOXIN), CHLOROPLASTIC"/>
    <property type="match status" value="1"/>
</dbReference>
<keyword evidence="11" id="KW-1185">Reference proteome</keyword>
<keyword evidence="3 7" id="KW-0560">Oxidoreductase</keyword>
<comment type="pathway">
    <text evidence="7">Isoprenoid biosynthesis; isopentenyl diphosphate biosynthesis via DXP pathway; isopentenyl diphosphate from 1-deoxy-D-xylulose 5-phosphate: step 5/6.</text>
</comment>
<dbReference type="HAMAP" id="MF_00159">
    <property type="entry name" value="IspG"/>
    <property type="match status" value="1"/>
</dbReference>
<comment type="catalytic activity">
    <reaction evidence="7">
        <text>(2E)-4-hydroxy-3-methylbut-2-enyl diphosphate + oxidized [flavodoxin] + H2O + 2 H(+) = 2-C-methyl-D-erythritol 2,4-cyclic diphosphate + reduced [flavodoxin]</text>
        <dbReference type="Rhea" id="RHEA:43604"/>
        <dbReference type="Rhea" id="RHEA-COMP:10622"/>
        <dbReference type="Rhea" id="RHEA-COMP:10623"/>
        <dbReference type="ChEBI" id="CHEBI:15377"/>
        <dbReference type="ChEBI" id="CHEBI:15378"/>
        <dbReference type="ChEBI" id="CHEBI:57618"/>
        <dbReference type="ChEBI" id="CHEBI:58210"/>
        <dbReference type="ChEBI" id="CHEBI:58483"/>
        <dbReference type="ChEBI" id="CHEBI:128753"/>
        <dbReference type="EC" id="1.17.7.3"/>
    </reaction>
</comment>
<feature type="domain" description="IspG C-terminal" evidence="9">
    <location>
        <begin position="270"/>
        <end position="358"/>
    </location>
</feature>
<evidence type="ECO:0000256" key="6">
    <source>
        <dbReference type="ARBA" id="ARBA00023229"/>
    </source>
</evidence>
<evidence type="ECO:0000256" key="4">
    <source>
        <dbReference type="ARBA" id="ARBA00023004"/>
    </source>
</evidence>
<dbReference type="InterPro" id="IPR016425">
    <property type="entry name" value="IspG_bac"/>
</dbReference>
<protein>
    <recommendedName>
        <fullName evidence="7">4-hydroxy-3-methylbut-2-en-1-yl diphosphate synthase (flavodoxin)</fullName>
        <ecNumber evidence="7">1.17.7.3</ecNumber>
    </recommendedName>
    <alternativeName>
        <fullName evidence="7">1-hydroxy-2-methyl-2-(E)-butenyl 4-diphosphate synthase</fullName>
    </alternativeName>
</protein>
<feature type="domain" description="IspG TIM-barrel" evidence="8">
    <location>
        <begin position="8"/>
        <end position="256"/>
    </location>
</feature>
<dbReference type="InterPro" id="IPR058579">
    <property type="entry name" value="IspG_C"/>
</dbReference>
<dbReference type="InterPro" id="IPR004588">
    <property type="entry name" value="IspG_bac-typ"/>
</dbReference>
<evidence type="ECO:0000256" key="2">
    <source>
        <dbReference type="ARBA" id="ARBA00022723"/>
    </source>
</evidence>
<reference evidence="10" key="1">
    <citation type="submission" date="2020-12" db="EMBL/GenBank/DDBJ databases">
        <title>Taurinivorans muris gen. nov., sp. nov., fundamental and realized metabolic niche of a ubiquitous sulfidogenic bacterium in the murine intestine.</title>
        <authorList>
            <person name="Ye H."/>
            <person name="Hanson B.T."/>
            <person name="Loy A."/>
        </authorList>
    </citation>
    <scope>NUCLEOTIDE SEQUENCE</scope>
    <source>
        <strain evidence="10">LT0009</strain>
    </source>
</reference>
<dbReference type="RefSeq" id="WP_334315729.1">
    <property type="nucleotide sequence ID" value="NZ_CP065938.1"/>
</dbReference>
<dbReference type="NCBIfam" id="TIGR00612">
    <property type="entry name" value="ispG_gcpE"/>
    <property type="match status" value="1"/>
</dbReference>
<accession>A0ABY5Y3H2</accession>
<dbReference type="Gene3D" id="3.30.413.10">
    <property type="entry name" value="Sulfite Reductase Hemoprotein, domain 1"/>
    <property type="match status" value="1"/>
</dbReference>
<evidence type="ECO:0000313" key="10">
    <source>
        <dbReference type="EMBL" id="UWX06129.1"/>
    </source>
</evidence>
<proteinExistence type="inferred from homology"/>
<evidence type="ECO:0000313" key="11">
    <source>
        <dbReference type="Proteomes" id="UP001058120"/>
    </source>
</evidence>
<keyword evidence="4 7" id="KW-0408">Iron</keyword>
<dbReference type="Pfam" id="PF26540">
    <property type="entry name" value="GcpE_C"/>
    <property type="match status" value="1"/>
</dbReference>
<dbReference type="InterPro" id="IPR011005">
    <property type="entry name" value="Dihydropteroate_synth-like_sf"/>
</dbReference>
<evidence type="ECO:0000256" key="7">
    <source>
        <dbReference type="HAMAP-Rule" id="MF_00159"/>
    </source>
</evidence>
<evidence type="ECO:0000259" key="9">
    <source>
        <dbReference type="Pfam" id="PF26540"/>
    </source>
</evidence>
<dbReference type="InterPro" id="IPR045854">
    <property type="entry name" value="NO2/SO3_Rdtase_4Fe4S_sf"/>
</dbReference>
<dbReference type="Proteomes" id="UP001058120">
    <property type="component" value="Chromosome"/>
</dbReference>
<sequence>MFEPRKKTRTVKIGQYLIGGKNPIRIQSMTNTSTKNIKATLEQIDKLAENGCEIVRVAVPDMETGKKLSELNRQSPVPLVADIHFDYRLALMALDAGFTALRINPGNILKKNEQDILDTKPIDVLAKQILACDASVRVGVNSGSVEKDLLDKYGHPSPEALVESALRHTAYLEERGVTQIKVSIKSSSVIDTIKANMLLSEKTDYPIHLGVTEAGTPIRGSVKSALGIGSLLLQGIGDTIRVSLTANPVEELAVAKEILRSSGARQIGAELISCPTCGRTEIDLIALAEKIEEKLIELPDNLKVAVMGCVVNGPGEAKEADIGLAGGRGKGVIFKKGTVIHSIQGEENLLQTFMAELDKLKKV</sequence>
<feature type="binding site" evidence="7">
    <location>
        <position position="316"/>
    </location>
    <ligand>
        <name>[4Fe-4S] cluster</name>
        <dbReference type="ChEBI" id="CHEBI:49883"/>
    </ligand>
</feature>
<comment type="similarity">
    <text evidence="7">Belongs to the IspG family.</text>
</comment>
<evidence type="ECO:0000259" key="8">
    <source>
        <dbReference type="Pfam" id="PF04551"/>
    </source>
</evidence>
<dbReference type="Gene3D" id="3.20.20.20">
    <property type="entry name" value="Dihydropteroate synthase-like"/>
    <property type="match status" value="1"/>
</dbReference>
<feature type="binding site" evidence="7">
    <location>
        <position position="274"/>
    </location>
    <ligand>
        <name>[4Fe-4S] cluster</name>
        <dbReference type="ChEBI" id="CHEBI:49883"/>
    </ligand>
</feature>
<evidence type="ECO:0000256" key="3">
    <source>
        <dbReference type="ARBA" id="ARBA00023002"/>
    </source>
</evidence>